<sequence length="259" mass="29042">MEDKKLRRWNLIAAILIVAAFSGLCTLVFARLSPDWDWSKPWAYRGLLMSGWWCTLGLSLGALVGSLIVGVLLMLGQRSPLPAVKWTCRLFLEFVRDTPLLVQLLVGYFMIFAPLMSRSLESIGWNDKLVIGTLLLSLFQGAYLGEILRGGVDSIPRGQWESARAVGFDRGQVYRHVIFPQALRRVLPAVAGQFVSLIKDSSLLMVIGVQEFAYQARVYTSRTYGGLEAYVPLALGYLVLTAPVAYLAHRLERRFRDET</sequence>
<dbReference type="PANTHER" id="PTHR30614">
    <property type="entry name" value="MEMBRANE COMPONENT OF AMINO ACID ABC TRANSPORTER"/>
    <property type="match status" value="1"/>
</dbReference>
<evidence type="ECO:0000256" key="2">
    <source>
        <dbReference type="ARBA" id="ARBA00004429"/>
    </source>
</evidence>
<evidence type="ECO:0000256" key="8">
    <source>
        <dbReference type="ARBA" id="ARBA00022989"/>
    </source>
</evidence>
<evidence type="ECO:0000256" key="5">
    <source>
        <dbReference type="ARBA" id="ARBA00022475"/>
    </source>
</evidence>
<keyword evidence="6 10" id="KW-0812">Transmembrane</keyword>
<dbReference type="InterPro" id="IPR035906">
    <property type="entry name" value="MetI-like_sf"/>
</dbReference>
<dbReference type="Pfam" id="PF00528">
    <property type="entry name" value="BPD_transp_1"/>
    <property type="match status" value="1"/>
</dbReference>
<evidence type="ECO:0000313" key="13">
    <source>
        <dbReference type="Proteomes" id="UP000501812"/>
    </source>
</evidence>
<dbReference type="SUPFAM" id="SSF161098">
    <property type="entry name" value="MetI-like"/>
    <property type="match status" value="1"/>
</dbReference>
<comment type="function">
    <text evidence="1">Part of the binding-protein-dependent transport system for glutamine; probably responsible for the translocation of the substrate across the membrane.</text>
</comment>
<dbReference type="InterPro" id="IPR010065">
    <property type="entry name" value="AA_ABC_transptr_permease_3TM"/>
</dbReference>
<evidence type="ECO:0000256" key="6">
    <source>
        <dbReference type="ARBA" id="ARBA00022692"/>
    </source>
</evidence>
<dbReference type="InterPro" id="IPR000515">
    <property type="entry name" value="MetI-like"/>
</dbReference>
<feature type="transmembrane region" description="Helical" evidence="10">
    <location>
        <begin position="50"/>
        <end position="76"/>
    </location>
</feature>
<organism evidence="12 13">
    <name type="scientific">Luteolibacter luteus</name>
    <dbReference type="NCBI Taxonomy" id="2728835"/>
    <lineage>
        <taxon>Bacteria</taxon>
        <taxon>Pseudomonadati</taxon>
        <taxon>Verrucomicrobiota</taxon>
        <taxon>Verrucomicrobiia</taxon>
        <taxon>Verrucomicrobiales</taxon>
        <taxon>Verrucomicrobiaceae</taxon>
        <taxon>Luteolibacter</taxon>
    </lineage>
</organism>
<dbReference type="GO" id="GO:0043190">
    <property type="term" value="C:ATP-binding cassette (ABC) transporter complex"/>
    <property type="evidence" value="ECO:0007669"/>
    <property type="project" value="InterPro"/>
</dbReference>
<feature type="transmembrane region" description="Helical" evidence="10">
    <location>
        <begin position="229"/>
        <end position="248"/>
    </location>
</feature>
<dbReference type="InterPro" id="IPR043429">
    <property type="entry name" value="ArtM/GltK/GlnP/TcyL/YhdX-like"/>
</dbReference>
<dbReference type="RefSeq" id="WP_169457213.1">
    <property type="nucleotide sequence ID" value="NZ_CP051774.1"/>
</dbReference>
<proteinExistence type="inferred from homology"/>
<keyword evidence="9 10" id="KW-0472">Membrane</keyword>
<feature type="domain" description="ABC transmembrane type-1" evidence="11">
    <location>
        <begin position="52"/>
        <end position="248"/>
    </location>
</feature>
<comment type="similarity">
    <text evidence="3">Belongs to the binding-protein-dependent transport system permease family. HisMQ subfamily.</text>
</comment>
<dbReference type="Proteomes" id="UP000501812">
    <property type="component" value="Chromosome"/>
</dbReference>
<dbReference type="CDD" id="cd06261">
    <property type="entry name" value="TM_PBP2"/>
    <property type="match status" value="1"/>
</dbReference>
<evidence type="ECO:0000256" key="7">
    <source>
        <dbReference type="ARBA" id="ARBA00022970"/>
    </source>
</evidence>
<accession>A0A858RMU8</accession>
<dbReference type="KEGG" id="luo:HHL09_24085"/>
<evidence type="ECO:0000259" key="11">
    <source>
        <dbReference type="PROSITE" id="PS50928"/>
    </source>
</evidence>
<keyword evidence="5" id="KW-1003">Cell membrane</keyword>
<protein>
    <submittedName>
        <fullName evidence="12">Amino acid ABC transporter permease</fullName>
    </submittedName>
</protein>
<evidence type="ECO:0000256" key="1">
    <source>
        <dbReference type="ARBA" id="ARBA00003159"/>
    </source>
</evidence>
<evidence type="ECO:0000256" key="4">
    <source>
        <dbReference type="ARBA" id="ARBA00022448"/>
    </source>
</evidence>
<evidence type="ECO:0000313" key="12">
    <source>
        <dbReference type="EMBL" id="QJE98726.1"/>
    </source>
</evidence>
<dbReference type="NCBIfam" id="TIGR01726">
    <property type="entry name" value="HEQRo_perm_3TM"/>
    <property type="match status" value="1"/>
</dbReference>
<dbReference type="AlphaFoldDB" id="A0A858RMU8"/>
<evidence type="ECO:0000256" key="3">
    <source>
        <dbReference type="ARBA" id="ARBA00010072"/>
    </source>
</evidence>
<keyword evidence="8 10" id="KW-1133">Transmembrane helix</keyword>
<dbReference type="EMBL" id="CP051774">
    <property type="protein sequence ID" value="QJE98726.1"/>
    <property type="molecule type" value="Genomic_DNA"/>
</dbReference>
<feature type="transmembrane region" description="Helical" evidence="10">
    <location>
        <begin position="12"/>
        <end position="30"/>
    </location>
</feature>
<keyword evidence="7" id="KW-0029">Amino-acid transport</keyword>
<evidence type="ECO:0000256" key="10">
    <source>
        <dbReference type="RuleBase" id="RU363032"/>
    </source>
</evidence>
<dbReference type="GO" id="GO:0006865">
    <property type="term" value="P:amino acid transport"/>
    <property type="evidence" value="ECO:0007669"/>
    <property type="project" value="UniProtKB-KW"/>
</dbReference>
<keyword evidence="4 10" id="KW-0813">Transport</keyword>
<feature type="transmembrane region" description="Helical" evidence="10">
    <location>
        <begin position="97"/>
        <end position="117"/>
    </location>
</feature>
<name>A0A858RMU8_9BACT</name>
<comment type="subcellular location">
    <subcellularLocation>
        <location evidence="2">Cell inner membrane</location>
        <topology evidence="2">Multi-pass membrane protein</topology>
    </subcellularLocation>
    <subcellularLocation>
        <location evidence="10">Cell membrane</location>
        <topology evidence="10">Multi-pass membrane protein</topology>
    </subcellularLocation>
</comment>
<reference evidence="12 13" key="1">
    <citation type="submission" date="2020-04" db="EMBL/GenBank/DDBJ databases">
        <title>Luteolibacter sp. G-1-1-1 isolated from soil.</title>
        <authorList>
            <person name="Dahal R.H."/>
        </authorList>
    </citation>
    <scope>NUCLEOTIDE SEQUENCE [LARGE SCALE GENOMIC DNA]</scope>
    <source>
        <strain evidence="12 13">G-1-1-1</strain>
    </source>
</reference>
<dbReference type="PROSITE" id="PS50928">
    <property type="entry name" value="ABC_TM1"/>
    <property type="match status" value="1"/>
</dbReference>
<keyword evidence="13" id="KW-1185">Reference proteome</keyword>
<dbReference type="Gene3D" id="1.10.3720.10">
    <property type="entry name" value="MetI-like"/>
    <property type="match status" value="1"/>
</dbReference>
<dbReference type="GO" id="GO:0022857">
    <property type="term" value="F:transmembrane transporter activity"/>
    <property type="evidence" value="ECO:0007669"/>
    <property type="project" value="InterPro"/>
</dbReference>
<dbReference type="PANTHER" id="PTHR30614:SF20">
    <property type="entry name" value="GLUTAMINE TRANSPORT SYSTEM PERMEASE PROTEIN GLNP"/>
    <property type="match status" value="1"/>
</dbReference>
<gene>
    <name evidence="12" type="ORF">HHL09_24085</name>
</gene>
<evidence type="ECO:0000256" key="9">
    <source>
        <dbReference type="ARBA" id="ARBA00023136"/>
    </source>
</evidence>